<keyword evidence="3" id="KW-0862">Zinc</keyword>
<dbReference type="OrthoDB" id="1560166at2759"/>
<proteinExistence type="predicted"/>
<dbReference type="GO" id="GO:0046294">
    <property type="term" value="P:formaldehyde catabolic process"/>
    <property type="evidence" value="ECO:0007669"/>
    <property type="project" value="TreeGrafter"/>
</dbReference>
<dbReference type="InterPro" id="IPR013149">
    <property type="entry name" value="ADH-like_C"/>
</dbReference>
<evidence type="ECO:0000256" key="4">
    <source>
        <dbReference type="ARBA" id="ARBA00023027"/>
    </source>
</evidence>
<comment type="cofactor">
    <cofactor evidence="1">
        <name>Zn(2+)</name>
        <dbReference type="ChEBI" id="CHEBI:29105"/>
    </cofactor>
</comment>
<evidence type="ECO:0000313" key="7">
    <source>
        <dbReference type="Proteomes" id="UP000605986"/>
    </source>
</evidence>
<dbReference type="GO" id="GO:0008270">
    <property type="term" value="F:zinc ion binding"/>
    <property type="evidence" value="ECO:0007669"/>
    <property type="project" value="TreeGrafter"/>
</dbReference>
<dbReference type="SUPFAM" id="SSF51735">
    <property type="entry name" value="NAD(P)-binding Rossmann-fold domains"/>
    <property type="match status" value="1"/>
</dbReference>
<dbReference type="Gene3D" id="3.40.50.720">
    <property type="entry name" value="NAD(P)-binding Rossmann-like Domain"/>
    <property type="match status" value="1"/>
</dbReference>
<gene>
    <name evidence="6" type="ORF">F53441_12172</name>
</gene>
<evidence type="ECO:0000313" key="6">
    <source>
        <dbReference type="EMBL" id="KAF4440861.1"/>
    </source>
</evidence>
<evidence type="ECO:0000259" key="5">
    <source>
        <dbReference type="Pfam" id="PF00107"/>
    </source>
</evidence>
<accession>A0A8H4JZH0</accession>
<dbReference type="Pfam" id="PF00107">
    <property type="entry name" value="ADH_zinc_N"/>
    <property type="match status" value="1"/>
</dbReference>
<comment type="caution">
    <text evidence="6">The sequence shown here is derived from an EMBL/GenBank/DDBJ whole genome shotgun (WGS) entry which is preliminary data.</text>
</comment>
<dbReference type="PANTHER" id="PTHR43880:SF12">
    <property type="entry name" value="ALCOHOL DEHYDROGENASE CLASS-3"/>
    <property type="match status" value="1"/>
</dbReference>
<dbReference type="GO" id="GO:0051903">
    <property type="term" value="F:S-(hydroxymethyl)glutathione dehydrogenase [NAD(P)+] activity"/>
    <property type="evidence" value="ECO:0007669"/>
    <property type="project" value="TreeGrafter"/>
</dbReference>
<evidence type="ECO:0000256" key="2">
    <source>
        <dbReference type="ARBA" id="ARBA00022723"/>
    </source>
</evidence>
<sequence>MEWRGPCTAPSSGKAPFKRTIVHRSSLVKVPLETPPDLLAPLGCGIQTGVGSRLNTLDVKPGSSLAVFGVGSVGLAAVMAGKARKASTIIAIDLQPKRLKLTKEVGATHDVLGPDQEHIIKTIQDICPRLGVDYAVDCTGVPSIIETMVAALGMRGISATVDASGGGSHAKTNIMGHLFNGKEYVVCTEGDSNPEVLISQLIEMHSQGLLPLEKLIGYYDMKDHEKAMTDMKSGRVIKPVLRWTEEQK</sequence>
<feature type="domain" description="Alcohol dehydrogenase-like C-terminal" evidence="5">
    <location>
        <begin position="73"/>
        <end position="190"/>
    </location>
</feature>
<name>A0A8H4JZH0_9HYPO</name>
<keyword evidence="4" id="KW-0520">NAD</keyword>
<dbReference type="PANTHER" id="PTHR43880">
    <property type="entry name" value="ALCOHOL DEHYDROGENASE"/>
    <property type="match status" value="1"/>
</dbReference>
<dbReference type="AlphaFoldDB" id="A0A8H4JZH0"/>
<organism evidence="6 7">
    <name type="scientific">Fusarium austroafricanum</name>
    <dbReference type="NCBI Taxonomy" id="2364996"/>
    <lineage>
        <taxon>Eukaryota</taxon>
        <taxon>Fungi</taxon>
        <taxon>Dikarya</taxon>
        <taxon>Ascomycota</taxon>
        <taxon>Pezizomycotina</taxon>
        <taxon>Sordariomycetes</taxon>
        <taxon>Hypocreomycetidae</taxon>
        <taxon>Hypocreales</taxon>
        <taxon>Nectriaceae</taxon>
        <taxon>Fusarium</taxon>
        <taxon>Fusarium concolor species complex</taxon>
    </lineage>
</organism>
<protein>
    <recommendedName>
        <fullName evidence="5">Alcohol dehydrogenase-like C-terminal domain-containing protein</fullName>
    </recommendedName>
</protein>
<dbReference type="Gene3D" id="3.90.180.10">
    <property type="entry name" value="Medium-chain alcohol dehydrogenases, catalytic domain"/>
    <property type="match status" value="1"/>
</dbReference>
<dbReference type="FunFam" id="3.40.50.720:FF:000003">
    <property type="entry name" value="S-(hydroxymethyl)glutathione dehydrogenase"/>
    <property type="match status" value="1"/>
</dbReference>
<evidence type="ECO:0000256" key="1">
    <source>
        <dbReference type="ARBA" id="ARBA00001947"/>
    </source>
</evidence>
<dbReference type="EMBL" id="JAADJG010000640">
    <property type="protein sequence ID" value="KAF4440861.1"/>
    <property type="molecule type" value="Genomic_DNA"/>
</dbReference>
<dbReference type="InterPro" id="IPR036291">
    <property type="entry name" value="NAD(P)-bd_dom_sf"/>
</dbReference>
<dbReference type="Proteomes" id="UP000605986">
    <property type="component" value="Unassembled WGS sequence"/>
</dbReference>
<keyword evidence="2" id="KW-0479">Metal-binding</keyword>
<evidence type="ECO:0000256" key="3">
    <source>
        <dbReference type="ARBA" id="ARBA00022833"/>
    </source>
</evidence>
<reference evidence="6" key="1">
    <citation type="submission" date="2020-01" db="EMBL/GenBank/DDBJ databases">
        <title>Identification and distribution of gene clusters putatively required for synthesis of sphingolipid metabolism inhibitors in phylogenetically diverse species of the filamentous fungus Fusarium.</title>
        <authorList>
            <person name="Kim H.-S."/>
            <person name="Busman M."/>
            <person name="Brown D.W."/>
            <person name="Divon H."/>
            <person name="Uhlig S."/>
            <person name="Proctor R.H."/>
        </authorList>
    </citation>
    <scope>NUCLEOTIDE SEQUENCE</scope>
    <source>
        <strain evidence="6">NRRL 53441</strain>
    </source>
</reference>
<keyword evidence="7" id="KW-1185">Reference proteome</keyword>
<dbReference type="GO" id="GO:0005829">
    <property type="term" value="C:cytosol"/>
    <property type="evidence" value="ECO:0007669"/>
    <property type="project" value="TreeGrafter"/>
</dbReference>